<proteinExistence type="predicted"/>
<evidence type="ECO:0000313" key="1">
    <source>
        <dbReference type="EMBL" id="GCB64053.1"/>
    </source>
</evidence>
<dbReference type="Proteomes" id="UP000288216">
    <property type="component" value="Unassembled WGS sequence"/>
</dbReference>
<dbReference type="EMBL" id="BFAA01002718">
    <property type="protein sequence ID" value="GCB64053.1"/>
    <property type="molecule type" value="Genomic_DNA"/>
</dbReference>
<comment type="caution">
    <text evidence="1">The sequence shown here is derived from an EMBL/GenBank/DDBJ whole genome shotgun (WGS) entry which is preliminary data.</text>
</comment>
<gene>
    <name evidence="1" type="ORF">scyTo_0007475</name>
</gene>
<evidence type="ECO:0000313" key="2">
    <source>
        <dbReference type="Proteomes" id="UP000288216"/>
    </source>
</evidence>
<dbReference type="AlphaFoldDB" id="A0A401NT29"/>
<organism evidence="1 2">
    <name type="scientific">Scyliorhinus torazame</name>
    <name type="common">Cloudy catshark</name>
    <name type="synonym">Catulus torazame</name>
    <dbReference type="NCBI Taxonomy" id="75743"/>
    <lineage>
        <taxon>Eukaryota</taxon>
        <taxon>Metazoa</taxon>
        <taxon>Chordata</taxon>
        <taxon>Craniata</taxon>
        <taxon>Vertebrata</taxon>
        <taxon>Chondrichthyes</taxon>
        <taxon>Elasmobranchii</taxon>
        <taxon>Galeomorphii</taxon>
        <taxon>Galeoidea</taxon>
        <taxon>Carcharhiniformes</taxon>
        <taxon>Scyliorhinidae</taxon>
        <taxon>Scyliorhinus</taxon>
    </lineage>
</organism>
<accession>A0A401NT29</accession>
<dbReference type="OrthoDB" id="5859791at2759"/>
<keyword evidence="2" id="KW-1185">Reference proteome</keyword>
<protein>
    <submittedName>
        <fullName evidence="1">Uncharacterized protein</fullName>
    </submittedName>
</protein>
<name>A0A401NT29_SCYTO</name>
<dbReference type="STRING" id="75743.A0A401NT29"/>
<reference evidence="1 2" key="1">
    <citation type="journal article" date="2018" name="Nat. Ecol. Evol.">
        <title>Shark genomes provide insights into elasmobranch evolution and the origin of vertebrates.</title>
        <authorList>
            <person name="Hara Y"/>
            <person name="Yamaguchi K"/>
            <person name="Onimaru K"/>
            <person name="Kadota M"/>
            <person name="Koyanagi M"/>
            <person name="Keeley SD"/>
            <person name="Tatsumi K"/>
            <person name="Tanaka K"/>
            <person name="Motone F"/>
            <person name="Kageyama Y"/>
            <person name="Nozu R"/>
            <person name="Adachi N"/>
            <person name="Nishimura O"/>
            <person name="Nakagawa R"/>
            <person name="Tanegashima C"/>
            <person name="Kiyatake I"/>
            <person name="Matsumoto R"/>
            <person name="Murakumo K"/>
            <person name="Nishida K"/>
            <person name="Terakita A"/>
            <person name="Kuratani S"/>
            <person name="Sato K"/>
            <person name="Hyodo S Kuraku.S."/>
        </authorList>
    </citation>
    <scope>NUCLEOTIDE SEQUENCE [LARGE SCALE GENOMIC DNA]</scope>
</reference>
<sequence>MVQNTVKEEAKEEYGCAATCKQRFKQFSSIEYEGEFYMTPRDFLFSVILECAENHASLLSVITGYLS</sequence>